<comment type="caution">
    <text evidence="3">The sequence shown here is derived from an EMBL/GenBank/DDBJ whole genome shotgun (WGS) entry which is preliminary data.</text>
</comment>
<accession>A0A926HLS7</accession>
<dbReference type="PROSITE" id="PS50894">
    <property type="entry name" value="HPT"/>
    <property type="match status" value="1"/>
</dbReference>
<dbReference type="SUPFAM" id="SSF47226">
    <property type="entry name" value="Histidine-containing phosphotransfer domain, HPT domain"/>
    <property type="match status" value="1"/>
</dbReference>
<gene>
    <name evidence="3" type="ORF">H8699_03005</name>
</gene>
<feature type="modified residue" description="Phosphohistidine" evidence="1">
    <location>
        <position position="62"/>
    </location>
</feature>
<dbReference type="AlphaFoldDB" id="A0A926HLS7"/>
<evidence type="ECO:0000313" key="4">
    <source>
        <dbReference type="Proteomes" id="UP000654279"/>
    </source>
</evidence>
<organism evidence="3 4">
    <name type="scientific">Luoshenia tenuis</name>
    <dbReference type="NCBI Taxonomy" id="2763654"/>
    <lineage>
        <taxon>Bacteria</taxon>
        <taxon>Bacillati</taxon>
        <taxon>Bacillota</taxon>
        <taxon>Clostridia</taxon>
        <taxon>Christensenellales</taxon>
        <taxon>Christensenellaceae</taxon>
        <taxon>Luoshenia</taxon>
    </lineage>
</organism>
<evidence type="ECO:0000313" key="3">
    <source>
        <dbReference type="EMBL" id="MBC8528408.1"/>
    </source>
</evidence>
<name>A0A926HLS7_9FIRM</name>
<dbReference type="EMBL" id="JACRSO010000001">
    <property type="protein sequence ID" value="MBC8528408.1"/>
    <property type="molecule type" value="Genomic_DNA"/>
</dbReference>
<dbReference type="InterPro" id="IPR036641">
    <property type="entry name" value="HPT_dom_sf"/>
</dbReference>
<reference evidence="3" key="1">
    <citation type="submission" date="2020-08" db="EMBL/GenBank/DDBJ databases">
        <title>Genome public.</title>
        <authorList>
            <person name="Liu C."/>
            <person name="Sun Q."/>
        </authorList>
    </citation>
    <scope>NUCLEOTIDE SEQUENCE</scope>
    <source>
        <strain evidence="3">NSJ-44</strain>
    </source>
</reference>
<dbReference type="RefSeq" id="WP_249284428.1">
    <property type="nucleotide sequence ID" value="NZ_JACRSO010000001.1"/>
</dbReference>
<dbReference type="Gene3D" id="1.20.120.160">
    <property type="entry name" value="HPT domain"/>
    <property type="match status" value="1"/>
</dbReference>
<dbReference type="Proteomes" id="UP000654279">
    <property type="component" value="Unassembled WGS sequence"/>
</dbReference>
<evidence type="ECO:0000256" key="1">
    <source>
        <dbReference type="PROSITE-ProRule" id="PRU00110"/>
    </source>
</evidence>
<proteinExistence type="predicted"/>
<sequence length="121" mass="13374">MSGFKAIFEAYGADYHATMERFMGNEGMYLRLLDMLFKDDNLEKLGAALQTGDLTAAFEAAHTLKGVVGNMGLTPLYEAVCAMVEPLRARQAREDYPAMYAQVQAQFAAADELRRQLKGGQ</sequence>
<evidence type="ECO:0000259" key="2">
    <source>
        <dbReference type="PROSITE" id="PS50894"/>
    </source>
</evidence>
<dbReference type="Pfam" id="PF01627">
    <property type="entry name" value="Hpt"/>
    <property type="match status" value="1"/>
</dbReference>
<keyword evidence="4" id="KW-1185">Reference proteome</keyword>
<dbReference type="InterPro" id="IPR008207">
    <property type="entry name" value="Sig_transdc_His_kin_Hpt_dom"/>
</dbReference>
<dbReference type="GO" id="GO:0000160">
    <property type="term" value="P:phosphorelay signal transduction system"/>
    <property type="evidence" value="ECO:0007669"/>
    <property type="project" value="InterPro"/>
</dbReference>
<keyword evidence="1" id="KW-0597">Phosphoprotein</keyword>
<protein>
    <submittedName>
        <fullName evidence="3">Hpt domain-containing protein</fullName>
    </submittedName>
</protein>
<feature type="domain" description="HPt" evidence="2">
    <location>
        <begin position="23"/>
        <end position="120"/>
    </location>
</feature>